<organism evidence="1 2">
    <name type="scientific">Sphingomonas liriopis</name>
    <dbReference type="NCBI Taxonomy" id="2949094"/>
    <lineage>
        <taxon>Bacteria</taxon>
        <taxon>Pseudomonadati</taxon>
        <taxon>Pseudomonadota</taxon>
        <taxon>Alphaproteobacteria</taxon>
        <taxon>Sphingomonadales</taxon>
        <taxon>Sphingomonadaceae</taxon>
        <taxon>Sphingomonas</taxon>
    </lineage>
</organism>
<gene>
    <name evidence="1" type="ORF">M9979_03305</name>
</gene>
<evidence type="ECO:0000313" key="2">
    <source>
        <dbReference type="Proteomes" id="UP001139486"/>
    </source>
</evidence>
<keyword evidence="2" id="KW-1185">Reference proteome</keyword>
<protein>
    <submittedName>
        <fullName evidence="1">Uncharacterized protein</fullName>
    </submittedName>
</protein>
<proteinExistence type="predicted"/>
<sequence>MAAMYLADAQQVAEAADLIATFGEHAVVEAAIRAGHMRDIGNVVHFCRWRQTERLVELMASDEAVGTVH</sequence>
<dbReference type="Proteomes" id="UP001139486">
    <property type="component" value="Unassembled WGS sequence"/>
</dbReference>
<reference evidence="1" key="1">
    <citation type="submission" date="2022-05" db="EMBL/GenBank/DDBJ databases">
        <title>Sphingomonas sp. strain RP10 Genome sequencing and assembly.</title>
        <authorList>
            <person name="Kim I."/>
        </authorList>
    </citation>
    <scope>NUCLEOTIDE SEQUENCE</scope>
    <source>
        <strain evidence="1">RP10</strain>
    </source>
</reference>
<comment type="caution">
    <text evidence="1">The sequence shown here is derived from an EMBL/GenBank/DDBJ whole genome shotgun (WGS) entry which is preliminary data.</text>
</comment>
<accession>A0A9X2HXK7</accession>
<name>A0A9X2HXK7_9SPHN</name>
<dbReference type="AlphaFoldDB" id="A0A9X2HXK7"/>
<evidence type="ECO:0000313" key="1">
    <source>
        <dbReference type="EMBL" id="MCP3733905.1"/>
    </source>
</evidence>
<dbReference type="RefSeq" id="WP_254287916.1">
    <property type="nucleotide sequence ID" value="NZ_JAMLDY010000003.1"/>
</dbReference>
<dbReference type="EMBL" id="JAMLDY010000003">
    <property type="protein sequence ID" value="MCP3733905.1"/>
    <property type="molecule type" value="Genomic_DNA"/>
</dbReference>